<accession>A0AC34FLA3</accession>
<evidence type="ECO:0000313" key="1">
    <source>
        <dbReference type="Proteomes" id="UP000887579"/>
    </source>
</evidence>
<dbReference type="WBParaSite" id="ES5_v2.g18140.t1">
    <property type="protein sequence ID" value="ES5_v2.g18140.t1"/>
    <property type="gene ID" value="ES5_v2.g18140"/>
</dbReference>
<name>A0AC34FLA3_9BILA</name>
<evidence type="ECO:0000313" key="2">
    <source>
        <dbReference type="WBParaSite" id="ES5_v2.g18140.t1"/>
    </source>
</evidence>
<dbReference type="Proteomes" id="UP000887579">
    <property type="component" value="Unplaced"/>
</dbReference>
<sequence length="218" mass="25010">MATKKDKICLSDKQQFFVNADSHDKNQYSNFNLNGNYSYSSISSSVQSHSKTKTSNINSFDSHDIGNNEGKKKLQTSIKSSYGFAEEQVQKLFEDRQGQNLSQQHNSSNVNNSTLSLHIAAYENSLETSDERSDEEEEVSKKKSTGFLQKWQNAKQIFTDSKAINQNPFEFPRQQEQYEIPPEVMQFIASQNVLNPNEMDAKTEGYCIFKISIYKYTF</sequence>
<organism evidence="1 2">
    <name type="scientific">Panagrolaimus sp. ES5</name>
    <dbReference type="NCBI Taxonomy" id="591445"/>
    <lineage>
        <taxon>Eukaryota</taxon>
        <taxon>Metazoa</taxon>
        <taxon>Ecdysozoa</taxon>
        <taxon>Nematoda</taxon>
        <taxon>Chromadorea</taxon>
        <taxon>Rhabditida</taxon>
        <taxon>Tylenchina</taxon>
        <taxon>Panagrolaimomorpha</taxon>
        <taxon>Panagrolaimoidea</taxon>
        <taxon>Panagrolaimidae</taxon>
        <taxon>Panagrolaimus</taxon>
    </lineage>
</organism>
<proteinExistence type="predicted"/>
<protein>
    <submittedName>
        <fullName evidence="2">Uncharacterized protein</fullName>
    </submittedName>
</protein>
<reference evidence="2" key="1">
    <citation type="submission" date="2022-11" db="UniProtKB">
        <authorList>
            <consortium name="WormBaseParasite"/>
        </authorList>
    </citation>
    <scope>IDENTIFICATION</scope>
</reference>